<evidence type="ECO:0000313" key="1">
    <source>
        <dbReference type="EMBL" id="STV74311.1"/>
    </source>
</evidence>
<accession>A0A7H4N161</accession>
<evidence type="ECO:0000313" key="2">
    <source>
        <dbReference type="Proteomes" id="UP000254863"/>
    </source>
</evidence>
<organism evidence="1 2">
    <name type="scientific">Klebsiella michiganensis</name>
    <dbReference type="NCBI Taxonomy" id="1134687"/>
    <lineage>
        <taxon>Bacteria</taxon>
        <taxon>Pseudomonadati</taxon>
        <taxon>Pseudomonadota</taxon>
        <taxon>Gammaproteobacteria</taxon>
        <taxon>Enterobacterales</taxon>
        <taxon>Enterobacteriaceae</taxon>
        <taxon>Klebsiella/Raoultella group</taxon>
        <taxon>Klebsiella</taxon>
    </lineage>
</organism>
<comment type="caution">
    <text evidence="1">The sequence shown here is derived from an EMBL/GenBank/DDBJ whole genome shotgun (WGS) entry which is preliminary data.</text>
</comment>
<sequence>MSIADTLTTAAEAYVDKLSEVVKTPDFSITLGGVALTELADRITSLSVYKITTVLMLTS</sequence>
<name>A0A7H4N161_9ENTR</name>
<dbReference type="Proteomes" id="UP000254863">
    <property type="component" value="Unassembled WGS sequence"/>
</dbReference>
<dbReference type="EMBL" id="UGMS01000001">
    <property type="protein sequence ID" value="STV74311.1"/>
    <property type="molecule type" value="Genomic_DNA"/>
</dbReference>
<reference evidence="1 2" key="1">
    <citation type="submission" date="2018-06" db="EMBL/GenBank/DDBJ databases">
        <authorList>
            <consortium name="Pathogen Informatics"/>
            <person name="Doyle S."/>
        </authorList>
    </citation>
    <scope>NUCLEOTIDE SEQUENCE [LARGE SCALE GENOMIC DNA]</scope>
    <source>
        <strain evidence="1 2">NCTC11685</strain>
    </source>
</reference>
<protein>
    <submittedName>
        <fullName evidence="1">Uncharacterized protein</fullName>
    </submittedName>
</protein>
<dbReference type="AlphaFoldDB" id="A0A7H4N161"/>
<gene>
    <name evidence="1" type="ORF">NCTC11685_00980</name>
</gene>
<proteinExistence type="predicted"/>